<comment type="similarity">
    <text evidence="1">Belongs to the PPR family. P subfamily.</text>
</comment>
<name>A0AA88S256_9ASTE</name>
<evidence type="ECO:0000256" key="3">
    <source>
        <dbReference type="PROSITE-ProRule" id="PRU00708"/>
    </source>
</evidence>
<evidence type="ECO:0008006" key="6">
    <source>
        <dbReference type="Google" id="ProtNLM"/>
    </source>
</evidence>
<evidence type="ECO:0000313" key="4">
    <source>
        <dbReference type="EMBL" id="KAK2994551.1"/>
    </source>
</evidence>
<dbReference type="GO" id="GO:0003729">
    <property type="term" value="F:mRNA binding"/>
    <property type="evidence" value="ECO:0007669"/>
    <property type="project" value="InterPro"/>
</dbReference>
<protein>
    <recommendedName>
        <fullName evidence="6">Pentatricopeptide repeat-containing protein</fullName>
    </recommendedName>
</protein>
<feature type="repeat" description="PPR" evidence="3">
    <location>
        <begin position="203"/>
        <end position="237"/>
    </location>
</feature>
<evidence type="ECO:0000256" key="2">
    <source>
        <dbReference type="ARBA" id="ARBA00022737"/>
    </source>
</evidence>
<dbReference type="PROSITE" id="PS51375">
    <property type="entry name" value="PPR"/>
    <property type="match status" value="2"/>
</dbReference>
<comment type="caution">
    <text evidence="4">The sequence shown here is derived from an EMBL/GenBank/DDBJ whole genome shotgun (WGS) entry which is preliminary data.</text>
</comment>
<evidence type="ECO:0000256" key="1">
    <source>
        <dbReference type="ARBA" id="ARBA00007626"/>
    </source>
</evidence>
<keyword evidence="2" id="KW-0677">Repeat</keyword>
<dbReference type="EMBL" id="JAVXUO010000191">
    <property type="protein sequence ID" value="KAK2994551.1"/>
    <property type="molecule type" value="Genomic_DNA"/>
</dbReference>
<dbReference type="InterPro" id="IPR002885">
    <property type="entry name" value="PPR_rpt"/>
</dbReference>
<keyword evidence="5" id="KW-1185">Reference proteome</keyword>
<dbReference type="Pfam" id="PF13812">
    <property type="entry name" value="PPR_3"/>
    <property type="match status" value="1"/>
</dbReference>
<reference evidence="4" key="1">
    <citation type="submission" date="2022-12" db="EMBL/GenBank/DDBJ databases">
        <title>Draft genome assemblies for two species of Escallonia (Escalloniales).</title>
        <authorList>
            <person name="Chanderbali A."/>
            <person name="Dervinis C."/>
            <person name="Anghel I."/>
            <person name="Soltis D."/>
            <person name="Soltis P."/>
            <person name="Zapata F."/>
        </authorList>
    </citation>
    <scope>NUCLEOTIDE SEQUENCE</scope>
    <source>
        <strain evidence="4">UCBG92.1500</strain>
        <tissue evidence="4">Leaf</tissue>
    </source>
</reference>
<proteinExistence type="inferred from homology"/>
<dbReference type="AlphaFoldDB" id="A0AA88S256"/>
<dbReference type="InterPro" id="IPR011990">
    <property type="entry name" value="TPR-like_helical_dom_sf"/>
</dbReference>
<sequence length="414" mass="46669">MALARFRVSSVIARSFLRLLSSSASTTSLLARLIQVPSSKVKATLDSFEDSNSALKNMAFRCWEDLVAALRSSSAPQKAQLVLQWRLEKLLKDNVQNSDCYAELIYLCGKIQDIPIALRVFASMEYHGIKATSAVFNTLISACLSSGNVITALSLFETMESSEAYKPNSDTYNTFMSAYANWGNIKAMQAWYSARKASGFSADLQTYESLILGCIKSKNYDDANSFYKEMMLAGVMPNVFILQSILVGMCEQKSLSHVREFLKFTVDSEWKINEDMAEKLVGLYHEVGAVEDMEELLLTLTKSNQALDVLSRLHSATIRMYSMLDRLDDVEFSVGRMLKQGLSFRSPDDVEKVICSYFRQAAYDRLDLFLECIQVSYKLTRSNYNLLVSGYRRAGLCEKLNRVINDMKLAGESW</sequence>
<dbReference type="Proteomes" id="UP001187471">
    <property type="component" value="Unassembled WGS sequence"/>
</dbReference>
<dbReference type="Pfam" id="PF01535">
    <property type="entry name" value="PPR"/>
    <property type="match status" value="1"/>
</dbReference>
<gene>
    <name evidence="4" type="ORF">RJ640_025448</name>
</gene>
<dbReference type="NCBIfam" id="TIGR00756">
    <property type="entry name" value="PPR"/>
    <property type="match status" value="2"/>
</dbReference>
<dbReference type="PANTHER" id="PTHR47874">
    <property type="entry name" value="EXPRESSED PROTEIN"/>
    <property type="match status" value="1"/>
</dbReference>
<dbReference type="Gene3D" id="1.25.40.10">
    <property type="entry name" value="Tetratricopeptide repeat domain"/>
    <property type="match status" value="1"/>
</dbReference>
<organism evidence="4 5">
    <name type="scientific">Escallonia rubra</name>
    <dbReference type="NCBI Taxonomy" id="112253"/>
    <lineage>
        <taxon>Eukaryota</taxon>
        <taxon>Viridiplantae</taxon>
        <taxon>Streptophyta</taxon>
        <taxon>Embryophyta</taxon>
        <taxon>Tracheophyta</taxon>
        <taxon>Spermatophyta</taxon>
        <taxon>Magnoliopsida</taxon>
        <taxon>eudicotyledons</taxon>
        <taxon>Gunneridae</taxon>
        <taxon>Pentapetalae</taxon>
        <taxon>asterids</taxon>
        <taxon>campanulids</taxon>
        <taxon>Escalloniales</taxon>
        <taxon>Escalloniaceae</taxon>
        <taxon>Escallonia</taxon>
    </lineage>
</organism>
<dbReference type="InterPro" id="IPR044179">
    <property type="entry name" value="PPR5-like"/>
</dbReference>
<evidence type="ECO:0000313" key="5">
    <source>
        <dbReference type="Proteomes" id="UP001187471"/>
    </source>
</evidence>
<accession>A0AA88S256</accession>
<dbReference type="PANTHER" id="PTHR47874:SF4">
    <property type="entry name" value="EXPRESSED PROTEIN"/>
    <property type="match status" value="1"/>
</dbReference>
<feature type="repeat" description="PPR" evidence="3">
    <location>
        <begin position="132"/>
        <end position="162"/>
    </location>
</feature>
<dbReference type="Pfam" id="PF13041">
    <property type="entry name" value="PPR_2"/>
    <property type="match status" value="1"/>
</dbReference>